<reference evidence="1 2" key="1">
    <citation type="submission" date="2021-04" db="EMBL/GenBank/DDBJ databases">
        <authorList>
            <person name="Rakotoarivonina H."/>
        </authorList>
    </citation>
    <scope>NUCLEOTIDE SEQUENCE [LARGE SCALE GENOMIC DNA]</scope>
    <source>
        <strain evidence="1 2">XE</strain>
    </source>
</reference>
<dbReference type="InterPro" id="IPR050155">
    <property type="entry name" value="HAD-like_hydrolase_sf"/>
</dbReference>
<dbReference type="SFLD" id="SFLDS00003">
    <property type="entry name" value="Haloacid_Dehalogenase"/>
    <property type="match status" value="1"/>
</dbReference>
<protein>
    <submittedName>
        <fullName evidence="1">Uncharacterized HAD-hydrolase, Haloacid dehalogenase domain protein hydrolase</fullName>
        <ecNumber evidence="1">3.-.-.-</ecNumber>
    </submittedName>
</protein>
<sequence length="247" mass="28920">MRQTILFDLDDTLVHCNRYFFMVIDQFADWMADRFRREGLDPAEVRRVQAEIDIAGVQIVGFDSEHFPRSFVETYRHFAAQFGVKPSRDDEETVRRLGRSVYELETEPYPHMEETLDRLKEEGHELHLYTGGDPEIQRRKIDKFNLQRYFGSRIHIRRHKNADALEQIAASCGFDRGRTWMIGNSLRTDVIPALKAGIHAIHVQAETEWQYNIARVDVEPKGAFIRLKQLKDVPEAIAGYVRSRMVR</sequence>
<dbReference type="Pfam" id="PF00702">
    <property type="entry name" value="Hydrolase"/>
    <property type="match status" value="1"/>
</dbReference>
<dbReference type="GO" id="GO:0016787">
    <property type="term" value="F:hydrolase activity"/>
    <property type="evidence" value="ECO:0007669"/>
    <property type="project" value="UniProtKB-KW"/>
</dbReference>
<dbReference type="PANTHER" id="PTHR43434:SF1">
    <property type="entry name" value="PHOSPHOGLYCOLATE PHOSPHATASE"/>
    <property type="match status" value="1"/>
</dbReference>
<dbReference type="Gene3D" id="3.40.50.1000">
    <property type="entry name" value="HAD superfamily/HAD-like"/>
    <property type="match status" value="1"/>
</dbReference>
<keyword evidence="2" id="KW-1185">Reference proteome</keyword>
<organism evidence="1 2">
    <name type="scientific">Thermobacillus xylanilyticus</name>
    <dbReference type="NCBI Taxonomy" id="76633"/>
    <lineage>
        <taxon>Bacteria</taxon>
        <taxon>Bacillati</taxon>
        <taxon>Bacillota</taxon>
        <taxon>Bacilli</taxon>
        <taxon>Bacillales</taxon>
        <taxon>Paenibacillaceae</taxon>
        <taxon>Thermobacillus</taxon>
    </lineage>
</organism>
<dbReference type="SUPFAM" id="SSF56784">
    <property type="entry name" value="HAD-like"/>
    <property type="match status" value="1"/>
</dbReference>
<dbReference type="PANTHER" id="PTHR43434">
    <property type="entry name" value="PHOSPHOGLYCOLATE PHOSPHATASE"/>
    <property type="match status" value="1"/>
</dbReference>
<dbReference type="EMBL" id="CAJRAY010000017">
    <property type="protein sequence ID" value="CAG5079348.1"/>
    <property type="molecule type" value="Genomic_DNA"/>
</dbReference>
<dbReference type="Gene3D" id="1.10.150.240">
    <property type="entry name" value="Putative phosphatase, domain 2"/>
    <property type="match status" value="1"/>
</dbReference>
<dbReference type="InterPro" id="IPR023214">
    <property type="entry name" value="HAD_sf"/>
</dbReference>
<name>A0ABN7RJL1_THEXY</name>
<dbReference type="Proteomes" id="UP000681526">
    <property type="component" value="Unassembled WGS sequence"/>
</dbReference>
<dbReference type="SFLD" id="SFLDG01129">
    <property type="entry name" value="C1.5:_HAD__Beta-PGM__Phosphata"/>
    <property type="match status" value="1"/>
</dbReference>
<evidence type="ECO:0000313" key="2">
    <source>
        <dbReference type="Proteomes" id="UP000681526"/>
    </source>
</evidence>
<dbReference type="InterPro" id="IPR036412">
    <property type="entry name" value="HAD-like_sf"/>
</dbReference>
<accession>A0ABN7RJL1</accession>
<evidence type="ECO:0000313" key="1">
    <source>
        <dbReference type="EMBL" id="CAG5079348.1"/>
    </source>
</evidence>
<comment type="caution">
    <text evidence="1">The sequence shown here is derived from an EMBL/GenBank/DDBJ whole genome shotgun (WGS) entry which is preliminary data.</text>
</comment>
<dbReference type="EC" id="3.-.-.-" evidence="1"/>
<dbReference type="RefSeq" id="WP_213483424.1">
    <property type="nucleotide sequence ID" value="NZ_CAJRAY010000017.1"/>
</dbReference>
<keyword evidence="1" id="KW-0378">Hydrolase</keyword>
<proteinExistence type="predicted"/>
<dbReference type="InterPro" id="IPR023198">
    <property type="entry name" value="PGP-like_dom2"/>
</dbReference>
<gene>
    <name evidence="1" type="primary">txxe 235-yjcH1</name>
    <name evidence="1" type="ORF">TXXE_03060</name>
</gene>